<dbReference type="RefSeq" id="WP_408167692.1">
    <property type="nucleotide sequence ID" value="NZ_JAQQFR010000005.1"/>
</dbReference>
<protein>
    <submittedName>
        <fullName evidence="4">PDZ domain-containing protein</fullName>
    </submittedName>
</protein>
<feature type="chain" id="PRO_5046088807" evidence="2">
    <location>
        <begin position="26"/>
        <end position="347"/>
    </location>
</feature>
<dbReference type="InterPro" id="IPR001478">
    <property type="entry name" value="PDZ"/>
</dbReference>
<evidence type="ECO:0000313" key="5">
    <source>
        <dbReference type="Proteomes" id="UP001629214"/>
    </source>
</evidence>
<dbReference type="PROSITE" id="PS51257">
    <property type="entry name" value="PROKAR_LIPOPROTEIN"/>
    <property type="match status" value="1"/>
</dbReference>
<comment type="caution">
    <text evidence="4">The sequence shown here is derived from an EMBL/GenBank/DDBJ whole genome shotgun (WGS) entry which is preliminary data.</text>
</comment>
<keyword evidence="2" id="KW-0732">Signal</keyword>
<dbReference type="InterPro" id="IPR036034">
    <property type="entry name" value="PDZ_sf"/>
</dbReference>
<feature type="signal peptide" evidence="2">
    <location>
        <begin position="1"/>
        <end position="25"/>
    </location>
</feature>
<feature type="domain" description="PDZ" evidence="3">
    <location>
        <begin position="255"/>
        <end position="334"/>
    </location>
</feature>
<gene>
    <name evidence="4" type="ORF">PQR63_09890</name>
</gene>
<proteinExistence type="predicted"/>
<dbReference type="Pfam" id="PF13180">
    <property type="entry name" value="PDZ_2"/>
    <property type="match status" value="1"/>
</dbReference>
<feature type="region of interest" description="Disordered" evidence="1">
    <location>
        <begin position="213"/>
        <end position="251"/>
    </location>
</feature>
<keyword evidence="5" id="KW-1185">Reference proteome</keyword>
<sequence length="347" mass="36612">MKTYSKLLAWIAAACAAIALSGCMAVHSVISPMMQSAMQSTVESNATPESMGISTSAYRGHDCAYLASMSQTFAKSQNEPGTEPFTKKTFGWHIDAINQVRAEQGCVAGIAPKVPLSGEVPMYGFCWYAEPGGTGTTYISTVFAYQDWYADSGQHEQKEFEALLKSRYSPAAANAICQGEDTRPKADAAREKLWGQMFGNLSSRRVAVAWTPVSKPPPRRTVAKNAAAGARPLTSPSSSAASNPGSSTSAVKTTGLQLSNVDDATAKKLGLNTARGALVSNVAKGGTGAKAGLRPSDVIVEIGGQDVNSAEDAQAILSAMRPGFNAPLRVWRARKMQDLQLEVAPAQ</sequence>
<evidence type="ECO:0000313" key="4">
    <source>
        <dbReference type="EMBL" id="MFL9878694.1"/>
    </source>
</evidence>
<organism evidence="4 5">
    <name type="scientific">Herbaspirillum rhizosphaerae</name>
    <dbReference type="NCBI Taxonomy" id="346179"/>
    <lineage>
        <taxon>Bacteria</taxon>
        <taxon>Pseudomonadati</taxon>
        <taxon>Pseudomonadota</taxon>
        <taxon>Betaproteobacteria</taxon>
        <taxon>Burkholderiales</taxon>
        <taxon>Oxalobacteraceae</taxon>
        <taxon>Herbaspirillum</taxon>
    </lineage>
</organism>
<dbReference type="EMBL" id="JAQQFR010000005">
    <property type="protein sequence ID" value="MFL9878694.1"/>
    <property type="molecule type" value="Genomic_DNA"/>
</dbReference>
<dbReference type="SUPFAM" id="SSF50156">
    <property type="entry name" value="PDZ domain-like"/>
    <property type="match status" value="1"/>
</dbReference>
<feature type="compositionally biased region" description="Low complexity" evidence="1">
    <location>
        <begin position="234"/>
        <end position="250"/>
    </location>
</feature>
<dbReference type="Gene3D" id="2.30.42.10">
    <property type="match status" value="1"/>
</dbReference>
<dbReference type="Proteomes" id="UP001629214">
    <property type="component" value="Unassembled WGS sequence"/>
</dbReference>
<dbReference type="PROSITE" id="PS50106">
    <property type="entry name" value="PDZ"/>
    <property type="match status" value="1"/>
</dbReference>
<evidence type="ECO:0000259" key="3">
    <source>
        <dbReference type="PROSITE" id="PS50106"/>
    </source>
</evidence>
<evidence type="ECO:0000256" key="1">
    <source>
        <dbReference type="SAM" id="MobiDB-lite"/>
    </source>
</evidence>
<accession>A0ABW8Z6P0</accession>
<evidence type="ECO:0000256" key="2">
    <source>
        <dbReference type="SAM" id="SignalP"/>
    </source>
</evidence>
<reference evidence="4 5" key="1">
    <citation type="journal article" date="2024" name="Chem. Sci.">
        <title>Discovery of megapolipeptins by genome mining of a Burkholderiales bacteria collection.</title>
        <authorList>
            <person name="Paulo B.S."/>
            <person name="Recchia M.J.J."/>
            <person name="Lee S."/>
            <person name="Fergusson C.H."/>
            <person name="Romanowski S.B."/>
            <person name="Hernandez A."/>
            <person name="Krull N."/>
            <person name="Liu D.Y."/>
            <person name="Cavanagh H."/>
            <person name="Bos A."/>
            <person name="Gray C.A."/>
            <person name="Murphy B.T."/>
            <person name="Linington R.G."/>
            <person name="Eustaquio A.S."/>
        </authorList>
    </citation>
    <scope>NUCLEOTIDE SEQUENCE [LARGE SCALE GENOMIC DNA]</scope>
    <source>
        <strain evidence="4 5">RL21-008-BIB-B</strain>
    </source>
</reference>
<dbReference type="SMART" id="SM00228">
    <property type="entry name" value="PDZ"/>
    <property type="match status" value="1"/>
</dbReference>
<name>A0ABW8Z6P0_9BURK</name>